<dbReference type="InterPro" id="IPR036583">
    <property type="entry name" value="23S_rRNA_IVS_sf"/>
</dbReference>
<evidence type="ECO:0000259" key="1">
    <source>
        <dbReference type="Pfam" id="PF22296"/>
    </source>
</evidence>
<gene>
    <name evidence="2" type="ORF">A2561_00915</name>
</gene>
<accession>A0A1G2JKB5</accession>
<dbReference type="InterPro" id="IPR055360">
    <property type="entry name" value="bAvd"/>
</dbReference>
<sequence length="110" mass="13372">MHKFCDFYKKIYFTSFRILKKDRFGIFMKIENTCLDIIEILTEARFENKTYKLKPLKSAHIKVETLKLLIRISWELQIIGDKKYIELENYLVEISKDINNWINSLTQKEF</sequence>
<feature type="domain" description="bAvd-like" evidence="1">
    <location>
        <begin position="3"/>
        <end position="104"/>
    </location>
</feature>
<evidence type="ECO:0000313" key="2">
    <source>
        <dbReference type="EMBL" id="OGZ87559.1"/>
    </source>
</evidence>
<comment type="caution">
    <text evidence="2">The sequence shown here is derived from an EMBL/GenBank/DDBJ whole genome shotgun (WGS) entry which is preliminary data.</text>
</comment>
<dbReference type="Pfam" id="PF22296">
    <property type="entry name" value="bAvd"/>
    <property type="match status" value="1"/>
</dbReference>
<proteinExistence type="predicted"/>
<dbReference type="CDD" id="cd16376">
    <property type="entry name" value="Avd_like"/>
    <property type="match status" value="1"/>
</dbReference>
<name>A0A1G2JKB5_9BACT</name>
<reference evidence="2 3" key="1">
    <citation type="journal article" date="2016" name="Nat. Commun.">
        <title>Thousands of microbial genomes shed light on interconnected biogeochemical processes in an aquifer system.</title>
        <authorList>
            <person name="Anantharaman K."/>
            <person name="Brown C.T."/>
            <person name="Hug L.A."/>
            <person name="Sharon I."/>
            <person name="Castelle C.J."/>
            <person name="Probst A.J."/>
            <person name="Thomas B.C."/>
            <person name="Singh A."/>
            <person name="Wilkins M.J."/>
            <person name="Karaoz U."/>
            <person name="Brodie E.L."/>
            <person name="Williams K.H."/>
            <person name="Hubbard S.S."/>
            <person name="Banfield J.F."/>
        </authorList>
    </citation>
    <scope>NUCLEOTIDE SEQUENCE [LARGE SCALE GENOMIC DNA]</scope>
</reference>
<dbReference type="Proteomes" id="UP000178935">
    <property type="component" value="Unassembled WGS sequence"/>
</dbReference>
<dbReference type="Gene3D" id="1.20.1440.60">
    <property type="entry name" value="23S rRNA-intervening sequence"/>
    <property type="match status" value="1"/>
</dbReference>
<protein>
    <recommendedName>
        <fullName evidence="1">bAvd-like domain-containing protein</fullName>
    </recommendedName>
</protein>
<dbReference type="AlphaFoldDB" id="A0A1G2JKB5"/>
<evidence type="ECO:0000313" key="3">
    <source>
        <dbReference type="Proteomes" id="UP000178935"/>
    </source>
</evidence>
<dbReference type="EMBL" id="MHPU01000041">
    <property type="protein sequence ID" value="OGZ87559.1"/>
    <property type="molecule type" value="Genomic_DNA"/>
</dbReference>
<organism evidence="2 3">
    <name type="scientific">Candidatus Staskawiczbacteria bacterium RIFOXYD1_FULL_32_13</name>
    <dbReference type="NCBI Taxonomy" id="1802234"/>
    <lineage>
        <taxon>Bacteria</taxon>
        <taxon>Candidatus Staskawicziibacteriota</taxon>
    </lineage>
</organism>